<accession>A0ABP3TJW8</accession>
<dbReference type="SUPFAM" id="SSF159894">
    <property type="entry name" value="YgaC/TfoX-N like"/>
    <property type="match status" value="1"/>
</dbReference>
<evidence type="ECO:0000313" key="3">
    <source>
        <dbReference type="Proteomes" id="UP001499915"/>
    </source>
</evidence>
<protein>
    <submittedName>
        <fullName evidence="2">TfoX/Sxy family protein</fullName>
    </submittedName>
</protein>
<keyword evidence="3" id="KW-1185">Reference proteome</keyword>
<dbReference type="Proteomes" id="UP001499915">
    <property type="component" value="Unassembled WGS sequence"/>
</dbReference>
<organism evidence="2 3">
    <name type="scientific">Marinobacterium maritimum</name>
    <dbReference type="NCBI Taxonomy" id="500162"/>
    <lineage>
        <taxon>Bacteria</taxon>
        <taxon>Pseudomonadati</taxon>
        <taxon>Pseudomonadota</taxon>
        <taxon>Gammaproteobacteria</taxon>
        <taxon>Oceanospirillales</taxon>
        <taxon>Oceanospirillaceae</taxon>
        <taxon>Marinobacterium</taxon>
    </lineage>
</organism>
<name>A0ABP3TJW8_9GAMM</name>
<dbReference type="Pfam" id="PF04993">
    <property type="entry name" value="TfoX_N"/>
    <property type="match status" value="1"/>
</dbReference>
<comment type="caution">
    <text evidence="2">The sequence shown here is derived from an EMBL/GenBank/DDBJ whole genome shotgun (WGS) entry which is preliminary data.</text>
</comment>
<gene>
    <name evidence="2" type="ORF">GCM10009104_35620</name>
</gene>
<dbReference type="EMBL" id="BAAAET010000008">
    <property type="protein sequence ID" value="GAA0703015.1"/>
    <property type="molecule type" value="Genomic_DNA"/>
</dbReference>
<feature type="domain" description="TfoX N-terminal" evidence="1">
    <location>
        <begin position="13"/>
        <end position="100"/>
    </location>
</feature>
<proteinExistence type="predicted"/>
<evidence type="ECO:0000259" key="1">
    <source>
        <dbReference type="Pfam" id="PF04993"/>
    </source>
</evidence>
<sequence>MAYDEGLAERVNDYFQGRSELSARRMFGGLCYMLHGHMCCGILGDTLMARVGPEQYAACLELPFAREMDFTGKALTGLVYVAPEGVAEDADLAAWLARCEAFVRGLPPK</sequence>
<reference evidence="3" key="1">
    <citation type="journal article" date="2019" name="Int. J. Syst. Evol. Microbiol.">
        <title>The Global Catalogue of Microorganisms (GCM) 10K type strain sequencing project: providing services to taxonomists for standard genome sequencing and annotation.</title>
        <authorList>
            <consortium name="The Broad Institute Genomics Platform"/>
            <consortium name="The Broad Institute Genome Sequencing Center for Infectious Disease"/>
            <person name="Wu L."/>
            <person name="Ma J."/>
        </authorList>
    </citation>
    <scope>NUCLEOTIDE SEQUENCE [LARGE SCALE GENOMIC DNA]</scope>
    <source>
        <strain evidence="3">JCM 15134</strain>
    </source>
</reference>
<dbReference type="Gene3D" id="3.30.1460.30">
    <property type="entry name" value="YgaC/TfoX-N like chaperone"/>
    <property type="match status" value="1"/>
</dbReference>
<dbReference type="RefSeq" id="WP_343809062.1">
    <property type="nucleotide sequence ID" value="NZ_BAAAET010000008.1"/>
</dbReference>
<dbReference type="InterPro" id="IPR007076">
    <property type="entry name" value="TfoX_N"/>
</dbReference>
<evidence type="ECO:0000313" key="2">
    <source>
        <dbReference type="EMBL" id="GAA0703015.1"/>
    </source>
</evidence>